<protein>
    <submittedName>
        <fullName evidence="3">DUF4097 domain-containing protein</fullName>
    </submittedName>
</protein>
<reference evidence="3" key="1">
    <citation type="submission" date="2017-02" db="UniProtKB">
        <authorList>
            <consortium name="WormBaseParasite"/>
        </authorList>
    </citation>
    <scope>IDENTIFICATION</scope>
</reference>
<evidence type="ECO:0000313" key="1">
    <source>
        <dbReference type="EMBL" id="VDN87323.1"/>
    </source>
</evidence>
<dbReference type="Proteomes" id="UP000278627">
    <property type="component" value="Unassembled WGS sequence"/>
</dbReference>
<keyword evidence="2" id="KW-1185">Reference proteome</keyword>
<accession>A0A0N4TD85</accession>
<proteinExistence type="predicted"/>
<name>A0A0N4TD85_BRUPA</name>
<sequence>AHIPIVEVTTLAPNHVAINSKRKHIDVDTSWLEPEKNTIQKVSLDADNPEKVIVDLINSGKQLSASAQGNMAVAESDGQRAQVQRFGDKGGIAQIDGHKYIFILFNFKLIQI</sequence>
<dbReference type="WBParaSite" id="BPAG_0000617301-mRNA-1">
    <property type="protein sequence ID" value="BPAG_0000617301-mRNA-1"/>
    <property type="gene ID" value="BPAG_0000617301"/>
</dbReference>
<dbReference type="AlphaFoldDB" id="A0A0N4TD85"/>
<reference evidence="1 2" key="2">
    <citation type="submission" date="2018-11" db="EMBL/GenBank/DDBJ databases">
        <authorList>
            <consortium name="Pathogen Informatics"/>
        </authorList>
    </citation>
    <scope>NUCLEOTIDE SEQUENCE [LARGE SCALE GENOMIC DNA]</scope>
</reference>
<dbReference type="STRING" id="6280.A0A0N4TD85"/>
<evidence type="ECO:0000313" key="3">
    <source>
        <dbReference type="WBParaSite" id="BPAG_0000617301-mRNA-1"/>
    </source>
</evidence>
<gene>
    <name evidence="1" type="ORF">BPAG_LOCUS6137</name>
</gene>
<evidence type="ECO:0000313" key="2">
    <source>
        <dbReference type="Proteomes" id="UP000278627"/>
    </source>
</evidence>
<dbReference type="EMBL" id="UZAD01005202">
    <property type="protein sequence ID" value="VDN87323.1"/>
    <property type="molecule type" value="Genomic_DNA"/>
</dbReference>
<organism evidence="3">
    <name type="scientific">Brugia pahangi</name>
    <name type="common">Filarial nematode worm</name>
    <dbReference type="NCBI Taxonomy" id="6280"/>
    <lineage>
        <taxon>Eukaryota</taxon>
        <taxon>Metazoa</taxon>
        <taxon>Ecdysozoa</taxon>
        <taxon>Nematoda</taxon>
        <taxon>Chromadorea</taxon>
        <taxon>Rhabditida</taxon>
        <taxon>Spirurina</taxon>
        <taxon>Spiruromorpha</taxon>
        <taxon>Filarioidea</taxon>
        <taxon>Onchocercidae</taxon>
        <taxon>Brugia</taxon>
    </lineage>
</organism>